<feature type="region of interest" description="Disordered" evidence="1">
    <location>
        <begin position="393"/>
        <end position="412"/>
    </location>
</feature>
<dbReference type="GO" id="GO:0097729">
    <property type="term" value="C:9+2 motile cilium"/>
    <property type="evidence" value="ECO:0007669"/>
    <property type="project" value="TreeGrafter"/>
</dbReference>
<dbReference type="EMBL" id="DAKRPA010000159">
    <property type="protein sequence ID" value="DAZ96699.1"/>
    <property type="molecule type" value="Genomic_DNA"/>
</dbReference>
<dbReference type="GO" id="GO:0003341">
    <property type="term" value="P:cilium movement"/>
    <property type="evidence" value="ECO:0007669"/>
    <property type="project" value="InterPro"/>
</dbReference>
<feature type="region of interest" description="Disordered" evidence="1">
    <location>
        <begin position="1"/>
        <end position="39"/>
    </location>
</feature>
<dbReference type="Gene3D" id="2.60.40.10">
    <property type="entry name" value="Immunoglobulins"/>
    <property type="match status" value="2"/>
</dbReference>
<feature type="compositionally biased region" description="Polar residues" evidence="1">
    <location>
        <begin position="1"/>
        <end position="11"/>
    </location>
</feature>
<evidence type="ECO:0008006" key="4">
    <source>
        <dbReference type="Google" id="ProtNLM"/>
    </source>
</evidence>
<dbReference type="PANTHER" id="PTHR46500:SF1">
    <property type="entry name" value="CILIA- AND FLAGELLA-ASSOCIATED PROTEIN 221"/>
    <property type="match status" value="1"/>
</dbReference>
<sequence>MNPGRQGNTTDSPPPVAAQAKAKANAMSPTKSARPQSAAATVLSASGASTRSSSRPAAVTSLAILYSQPTSVHFGGFQLDQTYTQRIFVHNNSKKPVRMQYTFPTKTTFRVSFPHDRPTFVPAGLHEELIVTFKPKAFQYYYDCIHVRCEEIAYSSNASQQAGGSCIVPLHAYPVVNEVKFPSRMDFGVVAVGATARMCVDLSCSVPIEFEYELQLIKPHPSFSIFPLQGTIPANGTARLEFEFRPLAYTTARCDVSLMVSQLGFTPMLCVVSGSSSPDVTRLEAEVAARKDDLDDLVASAKSPSRTRPPSSPTKSPKARPQTAGSPSKRKHNDAAASPEEEEPEKVAGVEIPKDLSTVTSVNFMLTQQAGKLKPKDLKKAIDANRAMRKQQKKEQAKLAISQHEGQNDQEEGESAMQQGVLTFRVLVQEESSFLERAQVSRQVKEMFFLQELSEIDQMEKELEFQSHKIHLGQKLLTDKQLAFLPQIREMNEMERQRREREVMRAQIESKAFNMYTPQTKELRDPPRASLPAGYTPDYVPDFKSYKNDMWNRRKRIVQKMMRAISTCIIRLRAQKRLDKIKQWLGNARTRSQVRDKVAQDWENARNRSAATNKRVTSAGGTRKVVEDKPTTTIAAQSIYLEGFPIVEEKDAKFWQPMVLPPDWDLKFDSFAFFPVKERNEALVHGHEAIEVPPLPSYVPLERSRPFRSGAFDEHNVGPPPEPPKTTVDGQDFLPPKTSTRTASLLQQLAPDVFLRPNACFRPMLRINAPRETESWFVLRPQRVYRTPPRNYGAIIEESVGGRSLFVLKQGVLMLHQVHLPRSDRPRTQPLLPNEGSETMFRDVWSITEYAGMPSKLLSSVDDVPALSDSESDDETGSSKQLPTFEAAKVLFESAEDAEPLSEQELESGELWGTANGVSRFERYRHLIRLERAYNTYREDLFQLLLTQLKDVAKDIHHIDYELVIEGHGPERPLHHAVRTVPVDASGHPS</sequence>
<gene>
    <name evidence="2" type="ORF">N0F65_009166</name>
</gene>
<dbReference type="Proteomes" id="UP001146120">
    <property type="component" value="Unassembled WGS sequence"/>
</dbReference>
<dbReference type="InterPro" id="IPR013783">
    <property type="entry name" value="Ig-like_fold"/>
</dbReference>
<feature type="region of interest" description="Disordered" evidence="1">
    <location>
        <begin position="709"/>
        <end position="729"/>
    </location>
</feature>
<accession>A0AAV2YTK9</accession>
<dbReference type="InterPro" id="IPR029676">
    <property type="entry name" value="CFAP221"/>
</dbReference>
<dbReference type="AlphaFoldDB" id="A0AAV2YTK9"/>
<evidence type="ECO:0000256" key="1">
    <source>
        <dbReference type="SAM" id="MobiDB-lite"/>
    </source>
</evidence>
<feature type="compositionally biased region" description="Low complexity" evidence="1">
    <location>
        <begin position="299"/>
        <end position="321"/>
    </location>
</feature>
<feature type="compositionally biased region" description="Low complexity" evidence="1">
    <location>
        <begin position="17"/>
        <end position="26"/>
    </location>
</feature>
<reference evidence="2" key="1">
    <citation type="submission" date="2022-11" db="EMBL/GenBank/DDBJ databases">
        <authorList>
            <person name="Morgan W.R."/>
            <person name="Tartar A."/>
        </authorList>
    </citation>
    <scope>NUCLEOTIDE SEQUENCE</scope>
    <source>
        <strain evidence="2">ARSEF 373</strain>
    </source>
</reference>
<feature type="compositionally biased region" description="Polar residues" evidence="1">
    <location>
        <begin position="27"/>
        <end position="39"/>
    </location>
</feature>
<protein>
    <recommendedName>
        <fullName evidence="4">Primary ciliary dyskinesia protein 1</fullName>
    </recommendedName>
</protein>
<dbReference type="GO" id="GO:0044458">
    <property type="term" value="P:motile cilium assembly"/>
    <property type="evidence" value="ECO:0007669"/>
    <property type="project" value="TreeGrafter"/>
</dbReference>
<name>A0AAV2YTK9_9STRA</name>
<keyword evidence="3" id="KW-1185">Reference proteome</keyword>
<comment type="caution">
    <text evidence="2">The sequence shown here is derived from an EMBL/GenBank/DDBJ whole genome shotgun (WGS) entry which is preliminary data.</text>
</comment>
<dbReference type="PANTHER" id="PTHR46500">
    <property type="entry name" value="CILIA- AND FLAGELLA-ASSOCIATED PROTEIN 221"/>
    <property type="match status" value="1"/>
</dbReference>
<organism evidence="2 3">
    <name type="scientific">Lagenidium giganteum</name>
    <dbReference type="NCBI Taxonomy" id="4803"/>
    <lineage>
        <taxon>Eukaryota</taxon>
        <taxon>Sar</taxon>
        <taxon>Stramenopiles</taxon>
        <taxon>Oomycota</taxon>
        <taxon>Peronosporomycetes</taxon>
        <taxon>Pythiales</taxon>
        <taxon>Pythiaceae</taxon>
    </lineage>
</organism>
<evidence type="ECO:0000313" key="3">
    <source>
        <dbReference type="Proteomes" id="UP001146120"/>
    </source>
</evidence>
<proteinExistence type="predicted"/>
<evidence type="ECO:0000313" key="2">
    <source>
        <dbReference type="EMBL" id="DAZ96699.1"/>
    </source>
</evidence>
<reference evidence="2" key="2">
    <citation type="journal article" date="2023" name="Microbiol Resour">
        <title>Decontamination and Annotation of the Draft Genome Sequence of the Oomycete Lagenidium giganteum ARSEF 373.</title>
        <authorList>
            <person name="Morgan W.R."/>
            <person name="Tartar A."/>
        </authorList>
    </citation>
    <scope>NUCLEOTIDE SEQUENCE</scope>
    <source>
        <strain evidence="2">ARSEF 373</strain>
    </source>
</reference>
<feature type="region of interest" description="Disordered" evidence="1">
    <location>
        <begin position="294"/>
        <end position="352"/>
    </location>
</feature>